<dbReference type="OrthoDB" id="9976590at2"/>
<dbReference type="AlphaFoldDB" id="A0A6G1X5T0"/>
<dbReference type="EMBL" id="WJNH01000004">
    <property type="protein sequence ID" value="MRG86265.1"/>
    <property type="molecule type" value="Genomic_DNA"/>
</dbReference>
<proteinExistence type="predicted"/>
<gene>
    <name evidence="1" type="ORF">GH754_07985</name>
</gene>
<evidence type="ECO:0000313" key="2">
    <source>
        <dbReference type="Proteomes" id="UP000480185"/>
    </source>
</evidence>
<protein>
    <submittedName>
        <fullName evidence="1">Uncharacterized protein</fullName>
    </submittedName>
</protein>
<organism evidence="1 2">
    <name type="scientific">Salinibacillus xinjiangensis</name>
    <dbReference type="NCBI Taxonomy" id="1229268"/>
    <lineage>
        <taxon>Bacteria</taxon>
        <taxon>Bacillati</taxon>
        <taxon>Bacillota</taxon>
        <taxon>Bacilli</taxon>
        <taxon>Bacillales</taxon>
        <taxon>Bacillaceae</taxon>
        <taxon>Salinibacillus</taxon>
    </lineage>
</organism>
<accession>A0A6G1X5T0</accession>
<sequence length="49" mass="5953">MNTKFDFENLVEEFEGKLGRKLNQQETEFLYSIFLRYLEEYGGNQRKAK</sequence>
<comment type="caution">
    <text evidence="1">The sequence shown here is derived from an EMBL/GenBank/DDBJ whole genome shotgun (WGS) entry which is preliminary data.</text>
</comment>
<dbReference type="RefSeq" id="WP_153728181.1">
    <property type="nucleotide sequence ID" value="NZ_WJNH01000004.1"/>
</dbReference>
<keyword evidence="2" id="KW-1185">Reference proteome</keyword>
<name>A0A6G1X5T0_9BACI</name>
<reference evidence="1 2" key="1">
    <citation type="submission" date="2019-11" db="EMBL/GenBank/DDBJ databases">
        <authorList>
            <person name="Li J."/>
        </authorList>
    </citation>
    <scope>NUCLEOTIDE SEQUENCE [LARGE SCALE GENOMIC DNA]</scope>
    <source>
        <strain evidence="1 2">J4</strain>
    </source>
</reference>
<dbReference type="Proteomes" id="UP000480185">
    <property type="component" value="Unassembled WGS sequence"/>
</dbReference>
<evidence type="ECO:0000313" key="1">
    <source>
        <dbReference type="EMBL" id="MRG86265.1"/>
    </source>
</evidence>